<dbReference type="GO" id="GO:0015095">
    <property type="term" value="F:magnesium ion transmembrane transporter activity"/>
    <property type="evidence" value="ECO:0007669"/>
    <property type="project" value="UniProtKB-UniRule"/>
</dbReference>
<keyword evidence="8 12" id="KW-0406">Ion transport</keyword>
<dbReference type="PANTHER" id="PTHR46494">
    <property type="entry name" value="CORA FAMILY METAL ION TRANSPORTER (EUROFUNG)"/>
    <property type="match status" value="1"/>
</dbReference>
<comment type="catalytic activity">
    <reaction evidence="10">
        <text>Mg(2+)(in) = Mg(2+)(out)</text>
        <dbReference type="Rhea" id="RHEA:29827"/>
        <dbReference type="ChEBI" id="CHEBI:18420"/>
    </reaction>
</comment>
<keyword evidence="6 12" id="KW-0460">Magnesium</keyword>
<evidence type="ECO:0000313" key="14">
    <source>
        <dbReference type="Proteomes" id="UP000242712"/>
    </source>
</evidence>
<dbReference type="GO" id="GO:0050897">
    <property type="term" value="F:cobalt ion binding"/>
    <property type="evidence" value="ECO:0007669"/>
    <property type="project" value="TreeGrafter"/>
</dbReference>
<dbReference type="AlphaFoldDB" id="A0A2K4FBX5"/>
<dbReference type="GeneID" id="98298229"/>
<dbReference type="InterPro" id="IPR045863">
    <property type="entry name" value="CorA_TM1_TM2"/>
</dbReference>
<feature type="transmembrane region" description="Helical" evidence="12">
    <location>
        <begin position="256"/>
        <end position="276"/>
    </location>
</feature>
<dbReference type="Proteomes" id="UP000242712">
    <property type="component" value="Unassembled WGS sequence"/>
</dbReference>
<accession>A0A2K4FBX5</accession>
<evidence type="ECO:0000256" key="3">
    <source>
        <dbReference type="ARBA" id="ARBA00022448"/>
    </source>
</evidence>
<dbReference type="CDD" id="cd12831">
    <property type="entry name" value="TmCorA-like_u2"/>
    <property type="match status" value="1"/>
</dbReference>
<evidence type="ECO:0000256" key="5">
    <source>
        <dbReference type="ARBA" id="ARBA00022692"/>
    </source>
</evidence>
<dbReference type="GO" id="GO:0015087">
    <property type="term" value="F:cobalt ion transmembrane transporter activity"/>
    <property type="evidence" value="ECO:0007669"/>
    <property type="project" value="UniProtKB-UniRule"/>
</dbReference>
<comment type="caution">
    <text evidence="13">The sequence shown here is derived from an EMBL/GenBank/DDBJ whole genome shotgun (WGS) entry which is preliminary data.</text>
</comment>
<protein>
    <recommendedName>
        <fullName evidence="12">Magnesium transport protein CorA</fullName>
    </recommendedName>
</protein>
<evidence type="ECO:0000256" key="8">
    <source>
        <dbReference type="ARBA" id="ARBA00023065"/>
    </source>
</evidence>
<dbReference type="SUPFAM" id="SSF144083">
    <property type="entry name" value="Magnesium transport protein CorA, transmembrane region"/>
    <property type="match status" value="1"/>
</dbReference>
<dbReference type="PANTHER" id="PTHR46494:SF1">
    <property type="entry name" value="CORA FAMILY METAL ION TRANSPORTER (EUROFUNG)"/>
    <property type="match status" value="1"/>
</dbReference>
<dbReference type="Pfam" id="PF01544">
    <property type="entry name" value="CorA"/>
    <property type="match status" value="1"/>
</dbReference>
<dbReference type="GO" id="GO:0005886">
    <property type="term" value="C:plasma membrane"/>
    <property type="evidence" value="ECO:0007669"/>
    <property type="project" value="UniProtKB-SubCell"/>
</dbReference>
<organism evidence="13 14">
    <name type="scientific">Staphylococcus argensis</name>
    <dbReference type="NCBI Taxonomy" id="1607738"/>
    <lineage>
        <taxon>Bacteria</taxon>
        <taxon>Bacillati</taxon>
        <taxon>Bacillota</taxon>
        <taxon>Bacilli</taxon>
        <taxon>Bacillales</taxon>
        <taxon>Staphylococcaceae</taxon>
        <taxon>Staphylococcus</taxon>
    </lineage>
</organism>
<dbReference type="InterPro" id="IPR004488">
    <property type="entry name" value="Mg/Co-transport_prot_CorA"/>
</dbReference>
<evidence type="ECO:0000256" key="7">
    <source>
        <dbReference type="ARBA" id="ARBA00022989"/>
    </source>
</evidence>
<keyword evidence="4 12" id="KW-1003">Cell membrane</keyword>
<evidence type="ECO:0000256" key="9">
    <source>
        <dbReference type="ARBA" id="ARBA00023136"/>
    </source>
</evidence>
<dbReference type="FunFam" id="1.20.58.340:FF:000004">
    <property type="entry name" value="Magnesium transport protein CorA"/>
    <property type="match status" value="1"/>
</dbReference>
<keyword evidence="3 12" id="KW-0813">Transport</keyword>
<evidence type="ECO:0000256" key="11">
    <source>
        <dbReference type="ARBA" id="ARBA00045497"/>
    </source>
</evidence>
<evidence type="ECO:0000256" key="6">
    <source>
        <dbReference type="ARBA" id="ARBA00022842"/>
    </source>
</evidence>
<dbReference type="InterPro" id="IPR045861">
    <property type="entry name" value="CorA_cytoplasmic_dom"/>
</dbReference>
<dbReference type="EMBL" id="PPPX01000011">
    <property type="protein sequence ID" value="POA08860.1"/>
    <property type="molecule type" value="Genomic_DNA"/>
</dbReference>
<keyword evidence="5 12" id="KW-0812">Transmembrane</keyword>
<dbReference type="SUPFAM" id="SSF143865">
    <property type="entry name" value="CorA soluble domain-like"/>
    <property type="match status" value="1"/>
</dbReference>
<evidence type="ECO:0000256" key="2">
    <source>
        <dbReference type="ARBA" id="ARBA00009765"/>
    </source>
</evidence>
<evidence type="ECO:0000313" key="13">
    <source>
        <dbReference type="EMBL" id="POA08860.1"/>
    </source>
</evidence>
<sequence length="314" mass="37191">MTLSIYYQSEETSLQVASDVNHVPDEAQFIWYDFAQPTASENRILESHFNFNKLEIDDTVNETPRAKFKAYDTYQYMVLHSIDVETYAPRALNIFTIGRTLVTYHHHEIESVAQVLKDLQSTERELNNQQVALHLLDDMVDRYFEPVYHIEDRVYHFEEAHVDDTSNQKLMDRVFQLRSTMIKLKRIVYPMRELVDTVMKDGDFGNTERQQLYIQHVNDHLIKQRNILQLAQEMTDEIRANYESYTSFKMNSVMQVLTLVSVIFLPLTLITGIYGMNFAYMPELKWHYSYFVVLGVMLLIAVGFVIYFKKKKWF</sequence>
<evidence type="ECO:0000256" key="1">
    <source>
        <dbReference type="ARBA" id="ARBA00004651"/>
    </source>
</evidence>
<gene>
    <name evidence="12 13" type="primary">corA</name>
    <name evidence="13" type="ORF">CD039_07675</name>
</gene>
<keyword evidence="7 12" id="KW-1133">Transmembrane helix</keyword>
<dbReference type="InterPro" id="IPR002523">
    <property type="entry name" value="MgTranspt_CorA/ZnTranspt_ZntB"/>
</dbReference>
<dbReference type="RefSeq" id="WP_103371820.1">
    <property type="nucleotide sequence ID" value="NZ_CBCRVO010000003.1"/>
</dbReference>
<dbReference type="GO" id="GO:0000287">
    <property type="term" value="F:magnesium ion binding"/>
    <property type="evidence" value="ECO:0007669"/>
    <property type="project" value="TreeGrafter"/>
</dbReference>
<reference evidence="13 14" key="1">
    <citation type="submission" date="2017-08" db="EMBL/GenBank/DDBJ databases">
        <title>Draft genome sequences of 64 type strains of genus Staph aureus.</title>
        <authorList>
            <person name="Cole K."/>
            <person name="Golubchik T."/>
            <person name="Russell J."/>
            <person name="Foster D."/>
            <person name="Llewelyn M."/>
            <person name="Wilson D."/>
            <person name="Crook D."/>
            <person name="Paul J."/>
        </authorList>
    </citation>
    <scope>NUCLEOTIDE SEQUENCE [LARGE SCALE GENOMIC DNA]</scope>
    <source>
        <strain evidence="13 14">DSM 29875</strain>
    </source>
</reference>
<dbReference type="Gene3D" id="3.30.460.20">
    <property type="entry name" value="CorA soluble domain-like"/>
    <property type="match status" value="1"/>
</dbReference>
<keyword evidence="14" id="KW-1185">Reference proteome</keyword>
<proteinExistence type="inferred from homology"/>
<comment type="subcellular location">
    <subcellularLocation>
        <location evidence="1">Cell membrane</location>
        <topology evidence="1">Multi-pass membrane protein</topology>
    </subcellularLocation>
    <subcellularLocation>
        <location evidence="12">Membrane</location>
        <topology evidence="12">Multi-pass membrane protein</topology>
    </subcellularLocation>
</comment>
<evidence type="ECO:0000256" key="10">
    <source>
        <dbReference type="ARBA" id="ARBA00034269"/>
    </source>
</evidence>
<evidence type="ECO:0000256" key="12">
    <source>
        <dbReference type="RuleBase" id="RU362010"/>
    </source>
</evidence>
<evidence type="ECO:0000256" key="4">
    <source>
        <dbReference type="ARBA" id="ARBA00022475"/>
    </source>
</evidence>
<dbReference type="NCBIfam" id="TIGR00383">
    <property type="entry name" value="corA"/>
    <property type="match status" value="1"/>
</dbReference>
<dbReference type="Gene3D" id="1.20.58.340">
    <property type="entry name" value="Magnesium transport protein CorA, transmembrane region"/>
    <property type="match status" value="2"/>
</dbReference>
<comment type="function">
    <text evidence="11">Mediates influx of magnesium ions. Alternates between open and closed states. Activated by low cytoplasmic Mg(2+) levels. Inactive when cytoplasmic Mg(2+) levels are high.</text>
</comment>
<dbReference type="OrthoDB" id="9803416at2"/>
<comment type="similarity">
    <text evidence="2 12">Belongs to the CorA metal ion transporter (MIT) (TC 1.A.35) family.</text>
</comment>
<keyword evidence="9 12" id="KW-0472">Membrane</keyword>
<name>A0A2K4FBX5_9STAP</name>
<feature type="transmembrane region" description="Helical" evidence="12">
    <location>
        <begin position="288"/>
        <end position="308"/>
    </location>
</feature>